<dbReference type="EMBL" id="CP063185">
    <property type="protein sequence ID" value="QYC74161.1"/>
    <property type="molecule type" value="Genomic_DNA"/>
</dbReference>
<dbReference type="NCBIfam" id="TIGR01586">
    <property type="entry name" value="yopT_cys_prot"/>
    <property type="match status" value="1"/>
</dbReference>
<feature type="region of interest" description="Disordered" evidence="5">
    <location>
        <begin position="158"/>
        <end position="184"/>
    </location>
</feature>
<keyword evidence="2" id="KW-0378">Hydrolase</keyword>
<feature type="domain" description="SEA" evidence="6">
    <location>
        <begin position="1"/>
        <end position="45"/>
    </location>
</feature>
<dbReference type="NCBIfam" id="NF033479">
    <property type="entry name" value="Efa1_rel_toxin"/>
    <property type="match status" value="1"/>
</dbReference>
<name>A0AAQ0J6D6_9CHLA</name>
<evidence type="ECO:0000256" key="4">
    <source>
        <dbReference type="SAM" id="Coils"/>
    </source>
</evidence>
<dbReference type="InterPro" id="IPR006473">
    <property type="entry name" value="Peptidase_C58_Yopt"/>
</dbReference>
<dbReference type="InterPro" id="IPR029044">
    <property type="entry name" value="Nucleotide-diphossugar_trans"/>
</dbReference>
<evidence type="ECO:0000256" key="2">
    <source>
        <dbReference type="ARBA" id="ARBA00022801"/>
    </source>
</evidence>
<dbReference type="Pfam" id="PF11996">
    <property type="entry name" value="DUF3491"/>
    <property type="match status" value="1"/>
</dbReference>
<dbReference type="Pfam" id="PF12919">
    <property type="entry name" value="TcdA_TcdB"/>
    <property type="match status" value="1"/>
</dbReference>
<feature type="coiled-coil region" evidence="4">
    <location>
        <begin position="435"/>
        <end position="466"/>
    </location>
</feature>
<dbReference type="GO" id="GO:0016757">
    <property type="term" value="F:glycosyltransferase activity"/>
    <property type="evidence" value="ECO:0007669"/>
    <property type="project" value="InterPro"/>
</dbReference>
<dbReference type="GO" id="GO:0006508">
    <property type="term" value="P:proteolysis"/>
    <property type="evidence" value="ECO:0007669"/>
    <property type="project" value="UniProtKB-KW"/>
</dbReference>
<dbReference type="RefSeq" id="WP_219664318.1">
    <property type="nucleotide sequence ID" value="NZ_CP063064.1"/>
</dbReference>
<dbReference type="SUPFAM" id="SSF53448">
    <property type="entry name" value="Nucleotide-diphospho-sugar transferases"/>
    <property type="match status" value="1"/>
</dbReference>
<evidence type="ECO:0000256" key="5">
    <source>
        <dbReference type="SAM" id="MobiDB-lite"/>
    </source>
</evidence>
<feature type="region of interest" description="Disordered" evidence="5">
    <location>
        <begin position="1"/>
        <end position="23"/>
    </location>
</feature>
<dbReference type="InterPro" id="IPR000082">
    <property type="entry name" value="SEA_dom"/>
</dbReference>
<keyword evidence="3" id="KW-0788">Thiol protease</keyword>
<evidence type="ECO:0000313" key="8">
    <source>
        <dbReference type="Proteomes" id="UP000825134"/>
    </source>
</evidence>
<evidence type="ECO:0000256" key="1">
    <source>
        <dbReference type="ARBA" id="ARBA00022670"/>
    </source>
</evidence>
<dbReference type="Proteomes" id="UP000825134">
    <property type="component" value="Chromosome"/>
</dbReference>
<feature type="compositionally biased region" description="Low complexity" evidence="5">
    <location>
        <begin position="1"/>
        <end position="16"/>
    </location>
</feature>
<keyword evidence="1" id="KW-0645">Protease</keyword>
<dbReference type="Pfam" id="PF12918">
    <property type="entry name" value="TcdB_N"/>
    <property type="match status" value="1"/>
</dbReference>
<reference evidence="7" key="1">
    <citation type="journal article" date="2021" name="Front. Microbiol.">
        <title>Generation of Tetracycline and Rifamycin Resistant Chlamydia Suis Recombinants.</title>
        <authorList>
            <person name="Marti H."/>
            <person name="Bommana S."/>
            <person name="Read T.D."/>
            <person name="Pesch T."/>
            <person name="Prahauser B."/>
            <person name="Dean D."/>
            <person name="Borel N."/>
        </authorList>
    </citation>
    <scope>NUCLEOTIDE SEQUENCE</scope>
    <source>
        <strain evidence="7">208.1</strain>
    </source>
</reference>
<proteinExistence type="predicted"/>
<gene>
    <name evidence="7" type="ORF">INQ84_03495</name>
</gene>
<protein>
    <submittedName>
        <fullName evidence="7">LifA/Efa1-related large cytotoxin</fullName>
    </submittedName>
</protein>
<evidence type="ECO:0000313" key="7">
    <source>
        <dbReference type="EMBL" id="QYC74161.1"/>
    </source>
</evidence>
<dbReference type="GO" id="GO:0004197">
    <property type="term" value="F:cysteine-type endopeptidase activity"/>
    <property type="evidence" value="ECO:0007669"/>
    <property type="project" value="InterPro"/>
</dbReference>
<dbReference type="InterPro" id="IPR024772">
    <property type="entry name" value="TcdA/TcdB_N"/>
</dbReference>
<evidence type="ECO:0000256" key="3">
    <source>
        <dbReference type="ARBA" id="ARBA00022807"/>
    </source>
</evidence>
<sequence length="3224" mass="363682">MSFSSPASSTVSRASTQSNQSLSNLTHHVASAPDHQSVDLQIYDELIHNNHSTEDVVAIGRRIQQEYANLTASTQVSFSASPSHHTGNRKVSLLYNLSMLIANLFPMTIQPVRPQKIVLRSPASSKKTSEIRATRKGSSHTSLKDLLLKKPVAQRLAPVSPVKSSKTIPIRKKRSNDGLEQSTHNYDLTADNILEKLSLTPEQQIHNKDLITRLQETISQYNALKQKNSRKGQSLLTKQAKILNTILSRTKSTEERVSNSIMTTIKKEFSSHRVSIEKNIHGIWIAGSPPEGTDEYIKLFLTTYPEFTFLFWVDSTAYGAAKFSSTLKRVAFDAAVNSLRNATPEPVKQFVQRYDELKKAYDASRNFEEKQKLSEQLLTLYDNYNKFSKNIQENFDVLLLHEMILIQDSFFNYCQLKGVSSITDATRTEYLANVLKVKEEELSHYKETIKRNKENIETLVKELNDSVGQGRVVIKDIRELASLKDPTNIYNYETEMLLRWNYAAATDMLRMYMLKEYGGIYTDLDIMPQYSPEILRKIMEVGGNRFFEHDRLRRTLAFAALKLGSGKQTTVSFEDAKKVLTLPSLTMQDRKKISELFKYFETETQAKKTLFQPMDVTVIRDFMPILQRYHKWQTGWNVRGLNGLMMAHQGSAVVENVISRQRAAYDEMRVLRQNVISGEFFRSLGELANVDRERIVGGYLAKNYLGGSLFFDYRQDSVTPGAVSTLGITGPDIIMDTMIDFFKTLGPLGEDFLQDGKLGKKAFLGAYEAIKSEGGETTYDWLNPLSVGANDVTPGDESTWCETRKHCAADLLLSDSVPTEEHPKGIRKEKVNLQDFSKLWGKESQEILSKEFPDVLARFNLLIETSSLDIHVLSALDRDIQSLFEKIRTDPAAAMSVFSLQLQLAEMVRGVPFPIRNQVHILPQSQTHFDANWKKTIQLYLHSHTQTEVFVWYSSTHSQIVFGKDLLAIAERVAAAKTLMPSQDQSLIKSYLKYKTQAQLGTLTELDQEDLFDLMVEIAEDIELHRQLLKIEDHIRSGVYSYAGHSLEGWLQLSQEEQKSKFLKSLKEMFQEGDEEDTQQQRKPWFEELYEKRLRDRVEEPAKQIQELIKAFQESLRVQARDIDAYFSRKPFYQKLMEAGYAFEDISTITKYLLASDGVSGIITSEPIFPPPSKQLIDAMKLSLGEDFEELHNTLQTIYEWLSKEPKSQEAEQVKQKLPPKLQEALVSYTPHDLLIPPIDGSVSALGLRFSIDNSRVSEQVLISIAPGVPNTASYAMTHYLEGLFLITKDIQRGQLTHEIVKSHLQTHSGGHFIDESKIDALLALSKQKAQISLTDTHRTLTGYSSFSEASLSLLTGRIPGVSKILSREVDFGRPSATVMEGASAIRAHSYDAIGARKNFFLLPHPVPAIQSIVEQAKYTVLSWPEFYDNHADQWNDLANRFGAEHLNVHPQTFIYEAEGRCMGLALLYMLAEDSISYRLLQQNVMTASALFNEQKRLGIPLTKEDQKFLDKVLSLIEWLQFRGNQQLHTEGFFRTLDWDIPNLMKHFASSNVKSWLITTPAHSLVLSLMEDFFRVTDPNYGHADFPTLEAALSFLERMVQVSPTVSERYGFDKGKSIASQLKVHSLESSELHNTVFSPSDLGLTSRYFTTTLEEMVLRGPVTINQRLTTWATLYEIGGTILGKRIHGKTREADLVFLKINGDILNEFLTRTTLDSDLAELIQSLLKTHGLEPGTNLISPSSIAATAIDTASLLQTVKTKTSRIQTILQSLGEQISRVFKDAGVEDSDKISIDKVLITEEANSATIDFTVINDKKLSQKKKVSIDIQSLSGSFKKFSLALQEVVGTGVLDLELGMTVVSLVQYVRLVEAGRGKDALAIANLVMDLKAALEVTIGNVIQALGKKLFTQAGIESFRLETELALQLRKVGTQIGGTFGKTLTHAARVLELPVLESAIGAWNLYSSVTELLHAASWSDQVAARVQVAFDSISLGITVASVISPTLMLAAGPIAAIGMGATSIARNVARTEERHAQWLKYKKFLDNGSRHTVTALPNRGLLDLSENLVLGNIVLNLRVNPPLLTGDRSYNANRWIGHKPGWSDWQIRDRLGYGYRISPTSALARGHANSFWPPTIPTLPKGRYHTIILGYGIQYKAVTEVAYLSNKVVWREAVMETDSRYYVEPLTAEKKCAKILAGDSPLTVIPVRLLDEESPEREENAASYKEYTITVEGGEGGLTVQIGGAGYYKLTALAGRENTISFRAIPEYLSVTFNLSQLEQEVVLTKRNGSILKILKVRQTGFDTLVGSSGGEDHLTGHHNTKFYLSPGGGHVTSGSGKNWYNIPDLTRNLYFTLSSNSTEHTSSLDMLLADFSPSNNLSLIKKPLGNIGLYISSYGNKTAPYIVNLKDGVSLQASKGGLNGSLFEVASVDQMLWQKKYPEEKGFVKDILSWLFNLKWPLSPQVTIFLQEGTAQYKPQEWELIYKPKPYSSVTVQATDFFDTQIKGNIGCSYILFSSPRVTAKALDILLSADKGSPQTIDLGYSMPTSIQGFLDPAVFVIRLQVSSAKSSFPLSIHWKEHSFPAQTSIKISPHLRFSLGNWLTTLQKDSGKWVTLYRDDMLLPERIEDVLSLNNTVTLMLHSNKTTHLLGVENRGDLDLKVLGELQFGRIKGAKPENAKWVHFYRLLSEFDITIPSHTIKYLAFQENLTEDKNILFYSELEKTSLKATDKPLTILPREKWSRYDEIQVFATTLHLENFLHYHVAEETPALSRQLMYAQQRVAIHNRDFLLKFFYIREQTGIGAIGLVFKNFFVESMQGILHKTLEREAKPLLAENPNQLIDPSYRNHLELILGEEILNLAIIAQEYSSLQNIIELQKDPKTHMLVYPQGKSAQPIAVYTYAFSKESLATSIQPSTKLTFFDLSMHEYRLPETTTLENSYYLDPFTGDLYLTKIIAQPSQNRAFLIRFKKYKRHWLEFQKLVISGSHPELIASTGTALTFVGPELRHLEIDFLGSLNGAIAKERISSRASVVLPTNDQVMHYDPRTVRQHYSFINYMLWDLRDRAALSKRAKALDSYLLEVCMHLDLANPKWSIPSEMLQYVTGYYRTILPSWVRNKISAGDLIKIEADSVKTLNFSLITTQNELFQPTAERGFYIYYSILKLAHYAKPRDVAGDMLLDFDKETTFIVRGVDESDYYKKRIYVVLDLATEEERKLRTDKNVIVIPGGEKGKK</sequence>
<dbReference type="Gene3D" id="3.90.550.20">
    <property type="match status" value="1"/>
</dbReference>
<feature type="region of interest" description="Disordered" evidence="5">
    <location>
        <begin position="120"/>
        <end position="144"/>
    </location>
</feature>
<dbReference type="InterPro" id="IPR024770">
    <property type="entry name" value="TcdA/TcdB_cat"/>
</dbReference>
<dbReference type="CDD" id="cd20495">
    <property type="entry name" value="C58_PaToxP-like"/>
    <property type="match status" value="1"/>
</dbReference>
<dbReference type="PROSITE" id="PS50024">
    <property type="entry name" value="SEA"/>
    <property type="match status" value="1"/>
</dbReference>
<dbReference type="InterPro" id="IPR021882">
    <property type="entry name" value="DUF3491"/>
</dbReference>
<evidence type="ECO:0000259" key="6">
    <source>
        <dbReference type="PROSITE" id="PS50024"/>
    </source>
</evidence>
<organism evidence="7 8">
    <name type="scientific">Chlamydia suis</name>
    <dbReference type="NCBI Taxonomy" id="83559"/>
    <lineage>
        <taxon>Bacteria</taxon>
        <taxon>Pseudomonadati</taxon>
        <taxon>Chlamydiota</taxon>
        <taxon>Chlamydiia</taxon>
        <taxon>Chlamydiales</taxon>
        <taxon>Chlamydiaceae</taxon>
        <taxon>Chlamydia/Chlamydophila group</taxon>
        <taxon>Chlamydia</taxon>
    </lineage>
</organism>
<accession>A0AAQ0J6D6</accession>
<keyword evidence="4" id="KW-0175">Coiled coil</keyword>